<feature type="region of interest" description="Disordered" evidence="1">
    <location>
        <begin position="1"/>
        <end position="20"/>
    </location>
</feature>
<feature type="region of interest" description="Disordered" evidence="1">
    <location>
        <begin position="54"/>
        <end position="98"/>
    </location>
</feature>
<keyword evidence="3" id="KW-1185">Reference proteome</keyword>
<name>A0AAV2MEX2_KNICA</name>
<evidence type="ECO:0000313" key="3">
    <source>
        <dbReference type="Proteomes" id="UP001497482"/>
    </source>
</evidence>
<proteinExistence type="predicted"/>
<protein>
    <submittedName>
        <fullName evidence="2">Uncharacterized protein</fullName>
    </submittedName>
</protein>
<evidence type="ECO:0000256" key="1">
    <source>
        <dbReference type="SAM" id="MobiDB-lite"/>
    </source>
</evidence>
<accession>A0AAV2MEX2</accession>
<dbReference type="AlphaFoldDB" id="A0AAV2MEX2"/>
<gene>
    <name evidence="2" type="ORF">KC01_LOCUS38233</name>
</gene>
<organism evidence="2 3">
    <name type="scientific">Knipowitschia caucasica</name>
    <name type="common">Caucasian dwarf goby</name>
    <name type="synonym">Pomatoschistus caucasicus</name>
    <dbReference type="NCBI Taxonomy" id="637954"/>
    <lineage>
        <taxon>Eukaryota</taxon>
        <taxon>Metazoa</taxon>
        <taxon>Chordata</taxon>
        <taxon>Craniata</taxon>
        <taxon>Vertebrata</taxon>
        <taxon>Euteleostomi</taxon>
        <taxon>Actinopterygii</taxon>
        <taxon>Neopterygii</taxon>
        <taxon>Teleostei</taxon>
        <taxon>Neoteleostei</taxon>
        <taxon>Acanthomorphata</taxon>
        <taxon>Gobiaria</taxon>
        <taxon>Gobiiformes</taxon>
        <taxon>Gobioidei</taxon>
        <taxon>Gobiidae</taxon>
        <taxon>Gobiinae</taxon>
        <taxon>Knipowitschia</taxon>
    </lineage>
</organism>
<reference evidence="2 3" key="1">
    <citation type="submission" date="2024-04" db="EMBL/GenBank/DDBJ databases">
        <authorList>
            <person name="Waldvogel A.-M."/>
            <person name="Schoenle A."/>
        </authorList>
    </citation>
    <scope>NUCLEOTIDE SEQUENCE [LARGE SCALE GENOMIC DNA]</scope>
</reference>
<sequence length="98" mass="10939">MPPSPPLPHHQPLGHRECPAALSPHSHLPFLYSWPFHWTQESPGGFQSDELARAHPAQREVKAPLGWSRAGAGLEPGWSRAAHRERAASGFSRPEERR</sequence>
<evidence type="ECO:0000313" key="2">
    <source>
        <dbReference type="EMBL" id="CAL1611844.1"/>
    </source>
</evidence>
<feature type="compositionally biased region" description="Basic and acidic residues" evidence="1">
    <location>
        <begin position="82"/>
        <end position="98"/>
    </location>
</feature>
<dbReference type="Proteomes" id="UP001497482">
    <property type="component" value="Chromosome 7"/>
</dbReference>
<dbReference type="EMBL" id="OZ035829">
    <property type="protein sequence ID" value="CAL1611844.1"/>
    <property type="molecule type" value="Genomic_DNA"/>
</dbReference>